<keyword evidence="9" id="KW-1185">Reference proteome</keyword>
<comment type="similarity">
    <text evidence="6">Belongs to the TVP38/TMEM64 family.</text>
</comment>
<sequence length="204" mass="23391">MKVKLSKRYILMQKFIQALGILALIASVILVIWFYKLGILNDSNALKDLVHQHKVLGPLIFILVQIFQIVFPVIPGGVTTVAGFLIFGTWLGFILNYIGIIIGSVLLFLLVKWLGRKFILLFMKEDTFYKYEAKLESDTYEKLFIFCMLSPVSPADIMVMITGLTSMSLKRFTAIMIITKPLSIICYSYFWIYGSKLLEILFHK</sequence>
<dbReference type="AlphaFoldDB" id="A0A1L7LIU2"/>
<dbReference type="EMBL" id="AP014612">
    <property type="protein sequence ID" value="BAQ24107.1"/>
    <property type="molecule type" value="Genomic_DNA"/>
</dbReference>
<feature type="transmembrane region" description="Helical" evidence="6">
    <location>
        <begin position="15"/>
        <end position="35"/>
    </location>
</feature>
<keyword evidence="5 6" id="KW-0472">Membrane</keyword>
<feature type="transmembrane region" description="Helical" evidence="6">
    <location>
        <begin position="81"/>
        <end position="111"/>
    </location>
</feature>
<feature type="transmembrane region" description="Helical" evidence="6">
    <location>
        <begin position="55"/>
        <end position="74"/>
    </location>
</feature>
<protein>
    <recommendedName>
        <fullName evidence="6">TVP38/TMEM64 family membrane protein</fullName>
    </recommendedName>
</protein>
<keyword evidence="4 6" id="KW-1133">Transmembrane helix</keyword>
<gene>
    <name evidence="8" type="ORF">SRT_08460</name>
</gene>
<dbReference type="PANTHER" id="PTHR12677:SF49">
    <property type="entry name" value="TVP38_TMEM64 FAMILY MEMBRANE PROTEIN"/>
    <property type="match status" value="1"/>
</dbReference>
<dbReference type="GO" id="GO:0005886">
    <property type="term" value="C:plasma membrane"/>
    <property type="evidence" value="ECO:0007669"/>
    <property type="project" value="UniProtKB-SubCell"/>
</dbReference>
<evidence type="ECO:0000256" key="5">
    <source>
        <dbReference type="ARBA" id="ARBA00023136"/>
    </source>
</evidence>
<dbReference type="KEGG" id="strg:SRT_08460"/>
<evidence type="ECO:0000256" key="6">
    <source>
        <dbReference type="RuleBase" id="RU366058"/>
    </source>
</evidence>
<reference evidence="8 9" key="1">
    <citation type="journal article" date="2016" name="Microbiol. Immunol.">
        <title>Complete genome sequence of Streptococcus troglodytae TKU31 isolated from the oral cavity of a chimpanzee (Pan troglodytes).</title>
        <authorList>
            <person name="Okamoto M."/>
            <person name="Naito M."/>
            <person name="Miyanohara M."/>
            <person name="Imai S."/>
            <person name="Nomura Y."/>
            <person name="Saito W."/>
            <person name="Momoi Y."/>
            <person name="Takada K."/>
            <person name="Miyabe-Nishiwaki T."/>
            <person name="Tomonaga M."/>
            <person name="Hanada N."/>
        </authorList>
    </citation>
    <scope>NUCLEOTIDE SEQUENCE [LARGE SCALE GENOMIC DNA]</scope>
    <source>
        <strain evidence="9">TKU 31</strain>
    </source>
</reference>
<evidence type="ECO:0000259" key="7">
    <source>
        <dbReference type="Pfam" id="PF09335"/>
    </source>
</evidence>
<dbReference type="InterPro" id="IPR032816">
    <property type="entry name" value="VTT_dom"/>
</dbReference>
<dbReference type="PANTHER" id="PTHR12677">
    <property type="entry name" value="GOLGI APPARATUS MEMBRANE PROTEIN TVP38-RELATED"/>
    <property type="match status" value="1"/>
</dbReference>
<evidence type="ECO:0000256" key="3">
    <source>
        <dbReference type="ARBA" id="ARBA00022692"/>
    </source>
</evidence>
<proteinExistence type="inferred from homology"/>
<dbReference type="Pfam" id="PF09335">
    <property type="entry name" value="VTT_dom"/>
    <property type="match status" value="1"/>
</dbReference>
<keyword evidence="2 6" id="KW-1003">Cell membrane</keyword>
<keyword evidence="3 6" id="KW-0812">Transmembrane</keyword>
<dbReference type="InterPro" id="IPR015414">
    <property type="entry name" value="TMEM64"/>
</dbReference>
<evidence type="ECO:0000256" key="1">
    <source>
        <dbReference type="ARBA" id="ARBA00004651"/>
    </source>
</evidence>
<feature type="transmembrane region" description="Helical" evidence="6">
    <location>
        <begin position="172"/>
        <end position="192"/>
    </location>
</feature>
<evidence type="ECO:0000256" key="4">
    <source>
        <dbReference type="ARBA" id="ARBA00022989"/>
    </source>
</evidence>
<accession>A0A1L7LIU2</accession>
<organism evidence="8 9">
    <name type="scientific">Streptococcus troglodytae</name>
    <dbReference type="NCBI Taxonomy" id="1111760"/>
    <lineage>
        <taxon>Bacteria</taxon>
        <taxon>Bacillati</taxon>
        <taxon>Bacillota</taxon>
        <taxon>Bacilli</taxon>
        <taxon>Lactobacillales</taxon>
        <taxon>Streptococcaceae</taxon>
        <taxon>Streptococcus</taxon>
    </lineage>
</organism>
<name>A0A1L7LIU2_9STRE</name>
<dbReference type="Proteomes" id="UP000217758">
    <property type="component" value="Chromosome"/>
</dbReference>
<comment type="subcellular location">
    <subcellularLocation>
        <location evidence="1 6">Cell membrane</location>
        <topology evidence="1 6">Multi-pass membrane protein</topology>
    </subcellularLocation>
</comment>
<evidence type="ECO:0000313" key="9">
    <source>
        <dbReference type="Proteomes" id="UP000217758"/>
    </source>
</evidence>
<dbReference type="RefSeq" id="WP_128833177.1">
    <property type="nucleotide sequence ID" value="NZ_AP014612.1"/>
</dbReference>
<feature type="transmembrane region" description="Helical" evidence="6">
    <location>
        <begin position="143"/>
        <end position="165"/>
    </location>
</feature>
<feature type="domain" description="VTT" evidence="7">
    <location>
        <begin position="74"/>
        <end position="190"/>
    </location>
</feature>
<evidence type="ECO:0000256" key="2">
    <source>
        <dbReference type="ARBA" id="ARBA00022475"/>
    </source>
</evidence>
<evidence type="ECO:0000313" key="8">
    <source>
        <dbReference type="EMBL" id="BAQ24107.1"/>
    </source>
</evidence>